<dbReference type="InterPro" id="IPR036869">
    <property type="entry name" value="J_dom_sf"/>
</dbReference>
<feature type="domain" description="J" evidence="1">
    <location>
        <begin position="2"/>
        <end position="66"/>
    </location>
</feature>
<dbReference type="CDD" id="cd06257">
    <property type="entry name" value="DnaJ"/>
    <property type="match status" value="1"/>
</dbReference>
<evidence type="ECO:0000313" key="2">
    <source>
        <dbReference type="EMBL" id="ARF09464.1"/>
    </source>
</evidence>
<dbReference type="PROSITE" id="PS50076">
    <property type="entry name" value="DNAJ_2"/>
    <property type="match status" value="1"/>
</dbReference>
<dbReference type="Gene3D" id="2.60.260.20">
    <property type="entry name" value="Urease metallochaperone UreE, N-terminal domain"/>
    <property type="match status" value="1"/>
</dbReference>
<dbReference type="GO" id="GO:0051082">
    <property type="term" value="F:unfolded protein binding"/>
    <property type="evidence" value="ECO:0007669"/>
    <property type="project" value="InterPro"/>
</dbReference>
<dbReference type="GO" id="GO:0006457">
    <property type="term" value="P:protein folding"/>
    <property type="evidence" value="ECO:0007669"/>
    <property type="project" value="InterPro"/>
</dbReference>
<evidence type="ECO:0000259" key="1">
    <source>
        <dbReference type="PROSITE" id="PS50076"/>
    </source>
</evidence>
<protein>
    <submittedName>
        <fullName evidence="2">DnaJ domain protein</fullName>
    </submittedName>
</protein>
<dbReference type="SUPFAM" id="SSF49493">
    <property type="entry name" value="HSP40/DnaJ peptide-binding domain"/>
    <property type="match status" value="1"/>
</dbReference>
<dbReference type="SMART" id="SM00271">
    <property type="entry name" value="DnaJ"/>
    <property type="match status" value="1"/>
</dbReference>
<dbReference type="PROSITE" id="PS00636">
    <property type="entry name" value="DNAJ_1"/>
    <property type="match status" value="1"/>
</dbReference>
<dbReference type="InterPro" id="IPR018253">
    <property type="entry name" value="DnaJ_domain_CS"/>
</dbReference>
<dbReference type="PANTHER" id="PTHR43888">
    <property type="entry name" value="DNAJ-LIKE-2, ISOFORM A-RELATED"/>
    <property type="match status" value="1"/>
</dbReference>
<dbReference type="InterPro" id="IPR001623">
    <property type="entry name" value="DnaJ_domain"/>
</dbReference>
<sequence>MNFYNILGIDQTATKSEIKKAYHNLAIKYHPDKCPDSNSKEKFQEIHTAYEILYDDEKRAEYNKLSKEERMQVFDLIKVYLTEINPKGNNFFNTILDTFYHNKEDELRNDVNTFNIKSIFTKITDELIKYIEPDKENNIYVTLKEKYENKFKYVKIKNETYIVPISNNNFVIWYEDKSITLNIICYPDENFQIIDEYDLLYIKKVSLYQYLYGGKIKIQHVNNENILFEFDCCLEKKPIFAIENKGLIKKDNTRGTLYIYLTIEGVNSIQDDDASIAYSNTVKNTLEMMFPNNLVE</sequence>
<accession>A0A1V0SCV5</accession>
<name>A0A1V0SCV5_9VIRU</name>
<dbReference type="GO" id="GO:0030544">
    <property type="term" value="F:Hsp70 protein binding"/>
    <property type="evidence" value="ECO:0007669"/>
    <property type="project" value="InterPro"/>
</dbReference>
<dbReference type="SUPFAM" id="SSF46565">
    <property type="entry name" value="Chaperone J-domain"/>
    <property type="match status" value="1"/>
</dbReference>
<dbReference type="InterPro" id="IPR044713">
    <property type="entry name" value="DNJA1/2-like"/>
</dbReference>
<proteinExistence type="predicted"/>
<organism evidence="2">
    <name type="scientific">Indivirus ILV1</name>
    <dbReference type="NCBI Taxonomy" id="1977633"/>
    <lineage>
        <taxon>Viruses</taxon>
        <taxon>Varidnaviria</taxon>
        <taxon>Bamfordvirae</taxon>
        <taxon>Nucleocytoviricota</taxon>
        <taxon>Megaviricetes</taxon>
        <taxon>Imitervirales</taxon>
        <taxon>Mimiviridae</taxon>
        <taxon>Klosneuvirinae</taxon>
        <taxon>Indivirus</taxon>
    </lineage>
</organism>
<dbReference type="Pfam" id="PF00226">
    <property type="entry name" value="DnaJ"/>
    <property type="match status" value="1"/>
</dbReference>
<gene>
    <name evidence="2" type="ORF">Indivirus_1_87</name>
</gene>
<reference evidence="2" key="1">
    <citation type="journal article" date="2017" name="Science">
        <title>Giant viruses with an expanded complement of translation system components.</title>
        <authorList>
            <person name="Schulz F."/>
            <person name="Yutin N."/>
            <person name="Ivanova N.N."/>
            <person name="Ortega D.R."/>
            <person name="Lee T.K."/>
            <person name="Vierheilig J."/>
            <person name="Daims H."/>
            <person name="Horn M."/>
            <person name="Wagner M."/>
            <person name="Jensen G.J."/>
            <person name="Kyrpides N.C."/>
            <person name="Koonin E.V."/>
            <person name="Woyke T."/>
        </authorList>
    </citation>
    <scope>NUCLEOTIDE SEQUENCE</scope>
    <source>
        <strain evidence="2">ILV1</strain>
    </source>
</reference>
<dbReference type="InterPro" id="IPR008971">
    <property type="entry name" value="HSP40/DnaJ_pept-bd"/>
</dbReference>
<dbReference type="Gene3D" id="1.10.287.110">
    <property type="entry name" value="DnaJ domain"/>
    <property type="match status" value="1"/>
</dbReference>
<dbReference type="PRINTS" id="PR00625">
    <property type="entry name" value="JDOMAIN"/>
</dbReference>
<dbReference type="EMBL" id="KY684085">
    <property type="protein sequence ID" value="ARF09464.1"/>
    <property type="molecule type" value="Genomic_DNA"/>
</dbReference>